<feature type="transmembrane region" description="Helical" evidence="1">
    <location>
        <begin position="176"/>
        <end position="197"/>
    </location>
</feature>
<dbReference type="PANTHER" id="PTHR37314">
    <property type="entry name" value="SLR0142 PROTEIN"/>
    <property type="match status" value="1"/>
</dbReference>
<name>A0A401LFP3_9FIRM</name>
<dbReference type="Proteomes" id="UP000287361">
    <property type="component" value="Unassembled WGS sequence"/>
</dbReference>
<reference evidence="2 3" key="1">
    <citation type="submission" date="2018-10" db="EMBL/GenBank/DDBJ databases">
        <title>Draft Genome Sequence of Anaerotignum sp. KCTC 15736.</title>
        <authorList>
            <person name="Choi S.H."/>
            <person name="Kim J.S."/>
            <person name="Kang S.W."/>
            <person name="Lee J.S."/>
            <person name="Park S.H."/>
        </authorList>
    </citation>
    <scope>NUCLEOTIDE SEQUENCE [LARGE SCALE GENOMIC DNA]</scope>
    <source>
        <strain evidence="2 3">KCTC 15736</strain>
    </source>
</reference>
<feature type="transmembrane region" description="Helical" evidence="1">
    <location>
        <begin position="203"/>
        <end position="220"/>
    </location>
</feature>
<dbReference type="EMBL" id="BHVZ01000012">
    <property type="protein sequence ID" value="GCB30265.1"/>
    <property type="molecule type" value="Genomic_DNA"/>
</dbReference>
<organism evidence="2 3">
    <name type="scientific">Anaerotignum faecicola</name>
    <dbReference type="NCBI Taxonomy" id="2358141"/>
    <lineage>
        <taxon>Bacteria</taxon>
        <taxon>Bacillati</taxon>
        <taxon>Bacillota</taxon>
        <taxon>Clostridia</taxon>
        <taxon>Lachnospirales</taxon>
        <taxon>Anaerotignaceae</taxon>
        <taxon>Anaerotignum</taxon>
    </lineage>
</organism>
<gene>
    <name evidence="2" type="ORF">KGMB03357_19260</name>
</gene>
<keyword evidence="1" id="KW-1133">Transmembrane helix</keyword>
<dbReference type="Pfam" id="PF06912">
    <property type="entry name" value="DUF1275"/>
    <property type="match status" value="1"/>
</dbReference>
<comment type="caution">
    <text evidence="2">The sequence shown here is derived from an EMBL/GenBank/DDBJ whole genome shotgun (WGS) entry which is preliminary data.</text>
</comment>
<dbReference type="GeneID" id="86194935"/>
<dbReference type="AlphaFoldDB" id="A0A401LFP3"/>
<dbReference type="InterPro" id="IPR010699">
    <property type="entry name" value="DUF1275"/>
</dbReference>
<protein>
    <submittedName>
        <fullName evidence="2">Membrane protein</fullName>
    </submittedName>
</protein>
<evidence type="ECO:0000256" key="1">
    <source>
        <dbReference type="SAM" id="Phobius"/>
    </source>
</evidence>
<keyword evidence="3" id="KW-1185">Reference proteome</keyword>
<evidence type="ECO:0000313" key="3">
    <source>
        <dbReference type="Proteomes" id="UP000287361"/>
    </source>
</evidence>
<proteinExistence type="predicted"/>
<accession>A0A401LFP3</accession>
<feature type="transmembrane region" description="Helical" evidence="1">
    <location>
        <begin position="61"/>
        <end position="81"/>
    </location>
</feature>
<evidence type="ECO:0000313" key="2">
    <source>
        <dbReference type="EMBL" id="GCB30265.1"/>
    </source>
</evidence>
<feature type="transmembrane region" description="Helical" evidence="1">
    <location>
        <begin position="93"/>
        <end position="113"/>
    </location>
</feature>
<dbReference type="PANTHER" id="PTHR37314:SF4">
    <property type="entry name" value="UPF0700 TRANSMEMBRANE PROTEIN YOAK"/>
    <property type="match status" value="1"/>
</dbReference>
<dbReference type="RefSeq" id="WP_016408457.1">
    <property type="nucleotide sequence ID" value="NZ_DAVZTY010000085.1"/>
</dbReference>
<sequence>MMIYSKRQMSDTFLIAVLLAVVGGSLDAYSYVARGHVFANAQTGNIVLFGLHLADGEWMQAGTYIIPVLAFVLGIFIDEWIKKFISPLPKVHWRQIVLLFEIAMLSIVAWLPFGERHDIVANVLVSFVCSMQVQSFRKVHGLPYASTMCTGNLRSGTELLFRFVQSGDKELRYKSLHYYGVIFFFILGAGCGALVTQHFGSTTIVYCNILLLLTCALLSIEHVEE</sequence>
<keyword evidence="1" id="KW-0812">Transmembrane</keyword>
<keyword evidence="1" id="KW-0472">Membrane</keyword>